<evidence type="ECO:0000256" key="1">
    <source>
        <dbReference type="ARBA" id="ARBA00010618"/>
    </source>
</evidence>
<keyword evidence="2" id="KW-0689">Ribosomal protein</keyword>
<dbReference type="GO" id="GO:0006412">
    <property type="term" value="P:translation"/>
    <property type="evidence" value="ECO:0000318"/>
    <property type="project" value="GO_Central"/>
</dbReference>
<proteinExistence type="inferred from homology"/>
<comment type="similarity">
    <text evidence="1">Belongs to the universal ribosomal protein uL24 family.</text>
</comment>
<keyword evidence="3" id="KW-0687">Ribonucleoprotein</keyword>
<dbReference type="GO" id="GO:0005739">
    <property type="term" value="C:mitochondrion"/>
    <property type="evidence" value="ECO:0000318"/>
    <property type="project" value="GO_Central"/>
</dbReference>
<organism evidence="5 6">
    <name type="scientific">Musa acuminata subsp. malaccensis</name>
    <name type="common">Wild banana</name>
    <name type="synonym">Musa malaccensis</name>
    <dbReference type="NCBI Taxonomy" id="214687"/>
    <lineage>
        <taxon>Eukaryota</taxon>
        <taxon>Viridiplantae</taxon>
        <taxon>Streptophyta</taxon>
        <taxon>Embryophyta</taxon>
        <taxon>Tracheophyta</taxon>
        <taxon>Spermatophyta</taxon>
        <taxon>Magnoliopsida</taxon>
        <taxon>Liliopsida</taxon>
        <taxon>Zingiberales</taxon>
        <taxon>Musaceae</taxon>
        <taxon>Musa</taxon>
    </lineage>
</organism>
<dbReference type="InterPro" id="IPR057264">
    <property type="entry name" value="Ribosomal_uL24_C"/>
</dbReference>
<sequence>MTNVINVITGVTILRIDDAAPIEDASLLPHRHRRCHVRLRSVSRDTTQLQPWEERRESRNRKILGGETVAKNHHQSQSGGIFSIEAPPHVSNVQVAQSLDTIRRLCRIVYKYLEDGTKVTVSTGLAASGARIPHLRY</sequence>
<reference evidence="5" key="1">
    <citation type="submission" date="2021-05" db="UniProtKB">
        <authorList>
            <consortium name="EnsemblPlants"/>
        </authorList>
    </citation>
    <scope>IDENTIFICATION</scope>
    <source>
        <strain evidence="5">subsp. malaccensis</strain>
    </source>
</reference>
<evidence type="ECO:0000259" key="4">
    <source>
        <dbReference type="Pfam" id="PF17136"/>
    </source>
</evidence>
<evidence type="ECO:0000313" key="6">
    <source>
        <dbReference type="Proteomes" id="UP000012960"/>
    </source>
</evidence>
<dbReference type="Gramene" id="Ma06_t26930.1">
    <property type="protein sequence ID" value="Ma06_p26930.1"/>
    <property type="gene ID" value="Ma06_g26930"/>
</dbReference>
<protein>
    <recommendedName>
        <fullName evidence="4">Large ribosomal subunit protein uL24 C-terminal domain-containing protein</fullName>
    </recommendedName>
</protein>
<dbReference type="Pfam" id="PF17136">
    <property type="entry name" value="ribosomal_L24"/>
    <property type="match status" value="1"/>
</dbReference>
<name>A0A804JKV7_MUSAM</name>
<evidence type="ECO:0000256" key="3">
    <source>
        <dbReference type="ARBA" id="ARBA00023274"/>
    </source>
</evidence>
<keyword evidence="6" id="KW-1185">Reference proteome</keyword>
<accession>A0A804JKV7</accession>
<evidence type="ECO:0000256" key="2">
    <source>
        <dbReference type="ARBA" id="ARBA00022980"/>
    </source>
</evidence>
<dbReference type="GO" id="GO:0003735">
    <property type="term" value="F:structural constituent of ribosome"/>
    <property type="evidence" value="ECO:0007669"/>
    <property type="project" value="InterPro"/>
</dbReference>
<dbReference type="InterPro" id="IPR003256">
    <property type="entry name" value="Ribosomal_uL24"/>
</dbReference>
<evidence type="ECO:0000313" key="5">
    <source>
        <dbReference type="EnsemblPlants" id="Ma06_p26930.1"/>
    </source>
</evidence>
<dbReference type="EnsemblPlants" id="Ma06_t26930.1">
    <property type="protein sequence ID" value="Ma06_p26930.1"/>
    <property type="gene ID" value="Ma06_g26930"/>
</dbReference>
<dbReference type="Proteomes" id="UP000012960">
    <property type="component" value="Unplaced"/>
</dbReference>
<dbReference type="InParanoid" id="A0A804JKV7"/>
<dbReference type="PANTHER" id="PTHR12903">
    <property type="entry name" value="MITOCHONDRIAL RIBOSOMAL PROTEIN L24"/>
    <property type="match status" value="1"/>
</dbReference>
<dbReference type="AlphaFoldDB" id="A0A804JKV7"/>
<dbReference type="GO" id="GO:0005840">
    <property type="term" value="C:ribosome"/>
    <property type="evidence" value="ECO:0007669"/>
    <property type="project" value="UniProtKB-KW"/>
</dbReference>
<feature type="domain" description="Large ribosomal subunit protein uL24 C-terminal" evidence="4">
    <location>
        <begin position="71"/>
        <end position="121"/>
    </location>
</feature>
<dbReference type="GO" id="GO:1990904">
    <property type="term" value="C:ribonucleoprotein complex"/>
    <property type="evidence" value="ECO:0007669"/>
    <property type="project" value="UniProtKB-KW"/>
</dbReference>